<feature type="region of interest" description="Disordered" evidence="1">
    <location>
        <begin position="1"/>
        <end position="78"/>
    </location>
</feature>
<gene>
    <name evidence="2" type="ORF">O181_041193</name>
</gene>
<organism evidence="2 3">
    <name type="scientific">Austropuccinia psidii MF-1</name>
    <dbReference type="NCBI Taxonomy" id="1389203"/>
    <lineage>
        <taxon>Eukaryota</taxon>
        <taxon>Fungi</taxon>
        <taxon>Dikarya</taxon>
        <taxon>Basidiomycota</taxon>
        <taxon>Pucciniomycotina</taxon>
        <taxon>Pucciniomycetes</taxon>
        <taxon>Pucciniales</taxon>
        <taxon>Sphaerophragmiaceae</taxon>
        <taxon>Austropuccinia</taxon>
    </lineage>
</organism>
<protein>
    <submittedName>
        <fullName evidence="2">Uncharacterized protein</fullName>
    </submittedName>
</protein>
<accession>A0A9Q3DIP5</accession>
<evidence type="ECO:0000313" key="3">
    <source>
        <dbReference type="Proteomes" id="UP000765509"/>
    </source>
</evidence>
<evidence type="ECO:0000256" key="1">
    <source>
        <dbReference type="SAM" id="MobiDB-lite"/>
    </source>
</evidence>
<keyword evidence="3" id="KW-1185">Reference proteome</keyword>
<name>A0A9Q3DIP5_9BASI</name>
<dbReference type="EMBL" id="AVOT02016338">
    <property type="protein sequence ID" value="MBW0501478.1"/>
    <property type="molecule type" value="Genomic_DNA"/>
</dbReference>
<dbReference type="Proteomes" id="UP000765509">
    <property type="component" value="Unassembled WGS sequence"/>
</dbReference>
<feature type="compositionally biased region" description="Polar residues" evidence="1">
    <location>
        <begin position="56"/>
        <end position="67"/>
    </location>
</feature>
<sequence length="184" mass="20894">MQSTPRNFQPILSIIPSSAPPPSYGHSTGRPPLASPMRQSSIRPSPIAKSRPSPVHHSQQLQPVARTSRTREVRSPLPFPSAQVFQRRECWPIQATRPDPNDGNEGKEAVARFFRRFYRNSREVIMYANDRMIPGTDSEEMASRLASYEDELINDFQGGFDDLCRENYPVFLVCVLFVFCPHSS</sequence>
<evidence type="ECO:0000313" key="2">
    <source>
        <dbReference type="EMBL" id="MBW0501478.1"/>
    </source>
</evidence>
<proteinExistence type="predicted"/>
<dbReference type="AlphaFoldDB" id="A0A9Q3DIP5"/>
<reference evidence="2" key="1">
    <citation type="submission" date="2021-03" db="EMBL/GenBank/DDBJ databases">
        <title>Draft genome sequence of rust myrtle Austropuccinia psidii MF-1, a brazilian biotype.</title>
        <authorList>
            <person name="Quecine M.C."/>
            <person name="Pachon D.M.R."/>
            <person name="Bonatelli M.L."/>
            <person name="Correr F.H."/>
            <person name="Franceschini L.M."/>
            <person name="Leite T.F."/>
            <person name="Margarido G.R.A."/>
            <person name="Almeida C.A."/>
            <person name="Ferrarezi J.A."/>
            <person name="Labate C.A."/>
        </authorList>
    </citation>
    <scope>NUCLEOTIDE SEQUENCE</scope>
    <source>
        <strain evidence="2">MF-1</strain>
    </source>
</reference>
<comment type="caution">
    <text evidence="2">The sequence shown here is derived from an EMBL/GenBank/DDBJ whole genome shotgun (WGS) entry which is preliminary data.</text>
</comment>